<dbReference type="EMBL" id="BMJC01000003">
    <property type="protein sequence ID" value="GGB05935.1"/>
    <property type="molecule type" value="Genomic_DNA"/>
</dbReference>
<evidence type="ECO:0000256" key="7">
    <source>
        <dbReference type="ARBA" id="ARBA00023237"/>
    </source>
</evidence>
<comment type="caution">
    <text evidence="9">The sequence shown here is derived from an EMBL/GenBank/DDBJ whole genome shotgun (WGS) entry which is preliminary data.</text>
</comment>
<evidence type="ECO:0000256" key="8">
    <source>
        <dbReference type="SAM" id="Coils"/>
    </source>
</evidence>
<keyword evidence="4" id="KW-1134">Transmembrane beta strand</keyword>
<evidence type="ECO:0000313" key="10">
    <source>
        <dbReference type="Proteomes" id="UP000607559"/>
    </source>
</evidence>
<keyword evidence="3" id="KW-0813">Transport</keyword>
<reference evidence="9" key="2">
    <citation type="submission" date="2020-09" db="EMBL/GenBank/DDBJ databases">
        <authorList>
            <person name="Sun Q."/>
            <person name="Zhou Y."/>
        </authorList>
    </citation>
    <scope>NUCLEOTIDE SEQUENCE</scope>
    <source>
        <strain evidence="9">CGMCC 1.15448</strain>
    </source>
</reference>
<dbReference type="PANTHER" id="PTHR30026">
    <property type="entry name" value="OUTER MEMBRANE PROTEIN TOLC"/>
    <property type="match status" value="1"/>
</dbReference>
<reference evidence="9" key="1">
    <citation type="journal article" date="2014" name="Int. J. Syst. Evol. Microbiol.">
        <title>Complete genome sequence of Corynebacterium casei LMG S-19264T (=DSM 44701T), isolated from a smear-ripened cheese.</title>
        <authorList>
            <consortium name="US DOE Joint Genome Institute (JGI-PGF)"/>
            <person name="Walter F."/>
            <person name="Albersmeier A."/>
            <person name="Kalinowski J."/>
            <person name="Ruckert C."/>
        </authorList>
    </citation>
    <scope>NUCLEOTIDE SEQUENCE</scope>
    <source>
        <strain evidence="9">CGMCC 1.15448</strain>
    </source>
</reference>
<keyword evidence="6" id="KW-0472">Membrane</keyword>
<keyword evidence="10" id="KW-1185">Reference proteome</keyword>
<gene>
    <name evidence="9" type="ORF">GCM10011511_31660</name>
</gene>
<evidence type="ECO:0000256" key="3">
    <source>
        <dbReference type="ARBA" id="ARBA00022448"/>
    </source>
</evidence>
<dbReference type="SUPFAM" id="SSF56954">
    <property type="entry name" value="Outer membrane efflux proteins (OEP)"/>
    <property type="match status" value="1"/>
</dbReference>
<dbReference type="Gene3D" id="1.20.1600.10">
    <property type="entry name" value="Outer membrane efflux proteins (OEP)"/>
    <property type="match status" value="1"/>
</dbReference>
<evidence type="ECO:0000256" key="6">
    <source>
        <dbReference type="ARBA" id="ARBA00023136"/>
    </source>
</evidence>
<dbReference type="GO" id="GO:0009279">
    <property type="term" value="C:cell outer membrane"/>
    <property type="evidence" value="ECO:0007669"/>
    <property type="project" value="UniProtKB-SubCell"/>
</dbReference>
<evidence type="ECO:0000256" key="5">
    <source>
        <dbReference type="ARBA" id="ARBA00022692"/>
    </source>
</evidence>
<name>A0A8J2UEY8_9BACT</name>
<dbReference type="InterPro" id="IPR051906">
    <property type="entry name" value="TolC-like"/>
</dbReference>
<evidence type="ECO:0008006" key="11">
    <source>
        <dbReference type="Google" id="ProtNLM"/>
    </source>
</evidence>
<proteinExistence type="inferred from homology"/>
<protein>
    <recommendedName>
        <fullName evidence="11">TolC family protein</fullName>
    </recommendedName>
</protein>
<dbReference type="PANTHER" id="PTHR30026:SF21">
    <property type="entry name" value="SLR1270 PROTEIN"/>
    <property type="match status" value="1"/>
</dbReference>
<sequence>MLLLLAATIATRASSQTILDAYLRVGLDSNLALHQRNFDLQRAQLDLDRARTLFYPQAGISSQYTLANGGRTVPIPIGDLLNNVYSTLNQLTASRKFPQVANQNIQFLPNDFQDTKMEVTMPLFNSDLLHNREVTSETIVARRADRDVYRRDLVRSIRQAYYQYLQTGKAAEIYATALVLVRENRRVSEKFVENNMATREIVLRSQAQVSQVESQYIAAENDRRNAAAYFNFLLNRSLDTQIVTDSSLMAASAAPDSASGAPGLSPIKTSDGIAGREELDRLKSYRRILQSNLKWDRNYLLPKLNAFYDIGYQGYGFHFNSTQFYQLGGLQLTWTLFKANDNRYKIRQSRIDMDAIDEQYQQLTLELSLEQQTAFNNYRSAQEALNALADETGSAREAYRLVEKRFKEGQALQVDLIDARTQMTNAEIRYSLGRLAVLNRAADLERVNAAYKF</sequence>
<evidence type="ECO:0000313" key="9">
    <source>
        <dbReference type="EMBL" id="GGB05935.1"/>
    </source>
</evidence>
<dbReference type="InterPro" id="IPR003423">
    <property type="entry name" value="OMP_efflux"/>
</dbReference>
<keyword evidence="5" id="KW-0812">Transmembrane</keyword>
<feature type="coiled-coil region" evidence="8">
    <location>
        <begin position="346"/>
        <end position="373"/>
    </location>
</feature>
<dbReference type="Pfam" id="PF02321">
    <property type="entry name" value="OEP"/>
    <property type="match status" value="1"/>
</dbReference>
<dbReference type="GO" id="GO:1990281">
    <property type="term" value="C:efflux pump complex"/>
    <property type="evidence" value="ECO:0007669"/>
    <property type="project" value="TreeGrafter"/>
</dbReference>
<dbReference type="AlphaFoldDB" id="A0A8J2UEY8"/>
<accession>A0A8J2UEY8</accession>
<keyword evidence="8" id="KW-0175">Coiled coil</keyword>
<evidence type="ECO:0000256" key="4">
    <source>
        <dbReference type="ARBA" id="ARBA00022452"/>
    </source>
</evidence>
<organism evidence="9 10">
    <name type="scientific">Puia dinghuensis</name>
    <dbReference type="NCBI Taxonomy" id="1792502"/>
    <lineage>
        <taxon>Bacteria</taxon>
        <taxon>Pseudomonadati</taxon>
        <taxon>Bacteroidota</taxon>
        <taxon>Chitinophagia</taxon>
        <taxon>Chitinophagales</taxon>
        <taxon>Chitinophagaceae</taxon>
        <taxon>Puia</taxon>
    </lineage>
</organism>
<evidence type="ECO:0000256" key="1">
    <source>
        <dbReference type="ARBA" id="ARBA00004442"/>
    </source>
</evidence>
<comment type="similarity">
    <text evidence="2">Belongs to the outer membrane factor (OMF) (TC 1.B.17) family.</text>
</comment>
<dbReference type="GO" id="GO:0015288">
    <property type="term" value="F:porin activity"/>
    <property type="evidence" value="ECO:0007669"/>
    <property type="project" value="TreeGrafter"/>
</dbReference>
<keyword evidence="7" id="KW-0998">Cell outer membrane</keyword>
<dbReference type="GO" id="GO:0015562">
    <property type="term" value="F:efflux transmembrane transporter activity"/>
    <property type="evidence" value="ECO:0007669"/>
    <property type="project" value="InterPro"/>
</dbReference>
<evidence type="ECO:0000256" key="2">
    <source>
        <dbReference type="ARBA" id="ARBA00007613"/>
    </source>
</evidence>
<comment type="subcellular location">
    <subcellularLocation>
        <location evidence="1">Cell outer membrane</location>
    </subcellularLocation>
</comment>
<dbReference type="Proteomes" id="UP000607559">
    <property type="component" value="Unassembled WGS sequence"/>
</dbReference>